<feature type="chain" id="PRO_5022894977" description="DUF1570 domain-containing protein" evidence="1">
    <location>
        <begin position="31"/>
        <end position="364"/>
    </location>
</feature>
<feature type="domain" description="DUF1570" evidence="2">
    <location>
        <begin position="204"/>
        <end position="327"/>
    </location>
</feature>
<keyword evidence="1" id="KW-0732">Signal</keyword>
<dbReference type="OrthoDB" id="291356at2"/>
<evidence type="ECO:0000313" key="4">
    <source>
        <dbReference type="Proteomes" id="UP000315440"/>
    </source>
</evidence>
<dbReference type="Pfam" id="PF07607">
    <property type="entry name" value="DUF1570"/>
    <property type="match status" value="1"/>
</dbReference>
<dbReference type="EMBL" id="SJPQ01000002">
    <property type="protein sequence ID" value="TWT88704.1"/>
    <property type="molecule type" value="Genomic_DNA"/>
</dbReference>
<evidence type="ECO:0000259" key="2">
    <source>
        <dbReference type="Pfam" id="PF07607"/>
    </source>
</evidence>
<name>A0A5C5ZMK2_9BACT</name>
<dbReference type="AlphaFoldDB" id="A0A5C5ZMK2"/>
<dbReference type="InterPro" id="IPR011464">
    <property type="entry name" value="DUF1570"/>
</dbReference>
<reference evidence="3 4" key="1">
    <citation type="submission" date="2019-02" db="EMBL/GenBank/DDBJ databases">
        <title>Deep-cultivation of Planctomycetes and their phenomic and genomic characterization uncovers novel biology.</title>
        <authorList>
            <person name="Wiegand S."/>
            <person name="Jogler M."/>
            <person name="Boedeker C."/>
            <person name="Pinto D."/>
            <person name="Vollmers J."/>
            <person name="Rivas-Marin E."/>
            <person name="Kohn T."/>
            <person name="Peeters S.H."/>
            <person name="Heuer A."/>
            <person name="Rast P."/>
            <person name="Oberbeckmann S."/>
            <person name="Bunk B."/>
            <person name="Jeske O."/>
            <person name="Meyerdierks A."/>
            <person name="Storesund J.E."/>
            <person name="Kallscheuer N."/>
            <person name="Luecker S."/>
            <person name="Lage O.M."/>
            <person name="Pohl T."/>
            <person name="Merkel B.J."/>
            <person name="Hornburger P."/>
            <person name="Mueller R.-W."/>
            <person name="Bruemmer F."/>
            <person name="Labrenz M."/>
            <person name="Spormann A.M."/>
            <person name="Op Den Camp H."/>
            <person name="Overmann J."/>
            <person name="Amann R."/>
            <person name="Jetten M.S.M."/>
            <person name="Mascher T."/>
            <person name="Medema M.H."/>
            <person name="Devos D.P."/>
            <person name="Kaster A.-K."/>
            <person name="Ovreas L."/>
            <person name="Rohde M."/>
            <person name="Galperin M.Y."/>
            <person name="Jogler C."/>
        </authorList>
    </citation>
    <scope>NUCLEOTIDE SEQUENCE [LARGE SCALE GENOMIC DNA]</scope>
    <source>
        <strain evidence="3 4">Mal64</strain>
    </source>
</reference>
<gene>
    <name evidence="3" type="ORF">Mal64_21920</name>
</gene>
<proteinExistence type="predicted"/>
<dbReference type="Proteomes" id="UP000315440">
    <property type="component" value="Unassembled WGS sequence"/>
</dbReference>
<keyword evidence="4" id="KW-1185">Reference proteome</keyword>
<protein>
    <recommendedName>
        <fullName evidence="2">DUF1570 domain-containing protein</fullName>
    </recommendedName>
</protein>
<feature type="signal peptide" evidence="1">
    <location>
        <begin position="1"/>
        <end position="30"/>
    </location>
</feature>
<accession>A0A5C5ZMK2</accession>
<dbReference type="RefSeq" id="WP_146399983.1">
    <property type="nucleotide sequence ID" value="NZ_SJPQ01000002.1"/>
</dbReference>
<comment type="caution">
    <text evidence="3">The sequence shown here is derived from an EMBL/GenBank/DDBJ whole genome shotgun (WGS) entry which is preliminary data.</text>
</comment>
<organism evidence="3 4">
    <name type="scientific">Pseudobythopirellula maris</name>
    <dbReference type="NCBI Taxonomy" id="2527991"/>
    <lineage>
        <taxon>Bacteria</taxon>
        <taxon>Pseudomonadati</taxon>
        <taxon>Planctomycetota</taxon>
        <taxon>Planctomycetia</taxon>
        <taxon>Pirellulales</taxon>
        <taxon>Lacipirellulaceae</taxon>
        <taxon>Pseudobythopirellula</taxon>
    </lineage>
</organism>
<evidence type="ECO:0000313" key="3">
    <source>
        <dbReference type="EMBL" id="TWT88704.1"/>
    </source>
</evidence>
<evidence type="ECO:0000256" key="1">
    <source>
        <dbReference type="SAM" id="SignalP"/>
    </source>
</evidence>
<sequence length="364" mass="41533" precursor="true">MPPKPKRRLALAPRGALFALLAAAAASSPAAEFMFSAKVDGRRLEGRPLTWTETSIALLGRDGALYEFAAKQALEPKKTAPTFRGYTSQEMRRALEEEFDGRFGFTSTSHYLVAHPRGDKAEWAQRFEDLYRSLVAYFRVRGFTPREPDYPLVAVVFANRSDYRSYVQESSVATPQGALGHYEPKSNRVYLYDQKFRGDDWAENAATVIHEATHQTAYNTGLHRRFTVTPRWVAEGLAMMFEARGVYDPRGYDTQTQRLNWGRLIDFREMVVSTRSPGKIAAFIASDQSFERNTLPAYAQAWALSFFLCETRPQEYSRYLATTARRPLFAKYPPAQRVADFREAFGDDLELLDAQFMSYIARLR</sequence>